<dbReference type="KEGG" id="dqu:106745101"/>
<organism evidence="10 11">
    <name type="scientific">Dinoponera quadriceps</name>
    <name type="common">South American ant</name>
    <dbReference type="NCBI Taxonomy" id="609295"/>
    <lineage>
        <taxon>Eukaryota</taxon>
        <taxon>Metazoa</taxon>
        <taxon>Ecdysozoa</taxon>
        <taxon>Arthropoda</taxon>
        <taxon>Hexapoda</taxon>
        <taxon>Insecta</taxon>
        <taxon>Pterygota</taxon>
        <taxon>Neoptera</taxon>
        <taxon>Endopterygota</taxon>
        <taxon>Hymenoptera</taxon>
        <taxon>Apocrita</taxon>
        <taxon>Aculeata</taxon>
        <taxon>Formicoidea</taxon>
        <taxon>Formicidae</taxon>
        <taxon>Ponerinae</taxon>
        <taxon>Ponerini</taxon>
        <taxon>Dinoponera</taxon>
    </lineage>
</organism>
<evidence type="ECO:0000256" key="8">
    <source>
        <dbReference type="ARBA" id="ARBA00023242"/>
    </source>
</evidence>
<comment type="function">
    <text evidence="9">Functions as a component of the nuclear pore complex (NPC).</text>
</comment>
<keyword evidence="3 9" id="KW-0813">Transport</keyword>
<dbReference type="GO" id="GO:0045893">
    <property type="term" value="P:positive regulation of DNA-templated transcription"/>
    <property type="evidence" value="ECO:0007669"/>
    <property type="project" value="TreeGrafter"/>
</dbReference>
<dbReference type="GO" id="GO:0006406">
    <property type="term" value="P:mRNA export from nucleus"/>
    <property type="evidence" value="ECO:0007669"/>
    <property type="project" value="TreeGrafter"/>
</dbReference>
<evidence type="ECO:0000256" key="1">
    <source>
        <dbReference type="ARBA" id="ARBA00004567"/>
    </source>
</evidence>
<accession>A0A6P3XC90</accession>
<protein>
    <recommendedName>
        <fullName evidence="9">Nuclear pore complex protein Nup85</fullName>
    </recommendedName>
</protein>
<proteinExistence type="inferred from homology"/>
<comment type="subcellular location">
    <subcellularLocation>
        <location evidence="1 9">Nucleus</location>
        <location evidence="1 9">Nuclear pore complex</location>
    </subcellularLocation>
</comment>
<keyword evidence="7 9" id="KW-0906">Nuclear pore complex</keyword>
<dbReference type="GO" id="GO:0031080">
    <property type="term" value="C:nuclear pore outer ring"/>
    <property type="evidence" value="ECO:0007669"/>
    <property type="project" value="TreeGrafter"/>
</dbReference>
<reference evidence="11" key="1">
    <citation type="submission" date="2025-08" db="UniProtKB">
        <authorList>
            <consortium name="RefSeq"/>
        </authorList>
    </citation>
    <scope>IDENTIFICATION</scope>
</reference>
<evidence type="ECO:0000256" key="9">
    <source>
        <dbReference type="RuleBase" id="RU365073"/>
    </source>
</evidence>
<dbReference type="AlphaFoldDB" id="A0A6P3XC90"/>
<evidence type="ECO:0000256" key="4">
    <source>
        <dbReference type="ARBA" id="ARBA00022816"/>
    </source>
</evidence>
<evidence type="ECO:0000313" key="11">
    <source>
        <dbReference type="RefSeq" id="XP_014475867.1"/>
    </source>
</evidence>
<evidence type="ECO:0000256" key="7">
    <source>
        <dbReference type="ARBA" id="ARBA00023132"/>
    </source>
</evidence>
<evidence type="ECO:0000256" key="2">
    <source>
        <dbReference type="ARBA" id="ARBA00005573"/>
    </source>
</evidence>
<dbReference type="InterPro" id="IPR011502">
    <property type="entry name" value="Nucleoporin_Nup85"/>
</dbReference>
<gene>
    <name evidence="11" type="primary">LOC106745101</name>
</gene>
<evidence type="ECO:0000256" key="3">
    <source>
        <dbReference type="ARBA" id="ARBA00022448"/>
    </source>
</evidence>
<dbReference type="Pfam" id="PF07575">
    <property type="entry name" value="Nucleopor_Nup85"/>
    <property type="match status" value="1"/>
</dbReference>
<sequence length="652" mass="74489">MDEVDNAQISVIPDDVCKRAGITTTWINSNRFGIHAYKHVDERSQDTKSQFAPCDARVHFLRPEVILFSPLLRKLVNESNGVFLSVQKIKSSSGDRRPELLKHSKQYRSILRACVENLEDIRPKESPSEVKILDDFLTIFYHVECIWHLTEILYVDAIPGDVVLPQLLEWISFHFPSKESSASKILSQKSVAADLENSDYWEVVIVCAFHGKLNLVCRLLAMHSKADYSAFVTADNIIRSMPVYNVYGGYSVNEFLMRWKHWQMDLCSNLETNCFVIKSKVEKGKVVTDSNLEMLMKLIAGDELVLWEYSKYAEAWYELLAAKLFYSAPCCKQQELSRYANNVAERWRANEPLDRTILALMENDLHQVIKEIQYMNDNGWFAAHLMDLLYKCEKLTILNKEKANMTEKLHESLVLEYGTTLMGHRSLWQCGASYLVHCPMQGLARLEILLQSLPTGTEARVNKIIDIARDNNMPQVVTSICKIQGMKSIRQGRLGNALTWALKAHDGNFTTYIADEFLKHYAEHGELECRDLLENLGSCMLASDRLTFLGKYCEFHQMYGIGEFREAASLLVSLLVSNLTPKYFWSILLTDAIPLLEAEDVIFSSNDCYELLRCAEAHGDDPKFQDKVSIFRLGVARNLARALSLEGCQAEH</sequence>
<comment type="similarity">
    <text evidence="2 9">Belongs to the nucleoporin Nup85 family.</text>
</comment>
<keyword evidence="9" id="KW-0472">Membrane</keyword>
<dbReference type="OrthoDB" id="17644at2759"/>
<evidence type="ECO:0000256" key="6">
    <source>
        <dbReference type="ARBA" id="ARBA00023010"/>
    </source>
</evidence>
<evidence type="ECO:0000256" key="5">
    <source>
        <dbReference type="ARBA" id="ARBA00022927"/>
    </source>
</evidence>
<dbReference type="RefSeq" id="XP_014475867.1">
    <property type="nucleotide sequence ID" value="XM_014620381.1"/>
</dbReference>
<comment type="subunit">
    <text evidence="9">Component of the nuclear pore complex (NPC).</text>
</comment>
<dbReference type="Proteomes" id="UP000515204">
    <property type="component" value="Unplaced"/>
</dbReference>
<dbReference type="PANTHER" id="PTHR13373">
    <property type="entry name" value="FROUNT PROTEIN-RELATED"/>
    <property type="match status" value="1"/>
</dbReference>
<keyword evidence="4 9" id="KW-0509">mRNA transport</keyword>
<keyword evidence="6 9" id="KW-0811">Translocation</keyword>
<dbReference type="PANTHER" id="PTHR13373:SF21">
    <property type="entry name" value="NUCLEAR PORE COMPLEX PROTEIN NUP85"/>
    <property type="match status" value="1"/>
</dbReference>
<name>A0A6P3XC90_DINQU</name>
<dbReference type="GO" id="GO:0006606">
    <property type="term" value="P:protein import into nucleus"/>
    <property type="evidence" value="ECO:0007669"/>
    <property type="project" value="TreeGrafter"/>
</dbReference>
<dbReference type="GeneID" id="106745101"/>
<dbReference type="CTD" id="37078"/>
<evidence type="ECO:0000313" key="10">
    <source>
        <dbReference type="Proteomes" id="UP000515204"/>
    </source>
</evidence>
<dbReference type="GO" id="GO:0017056">
    <property type="term" value="F:structural constituent of nuclear pore"/>
    <property type="evidence" value="ECO:0007669"/>
    <property type="project" value="TreeGrafter"/>
</dbReference>
<dbReference type="GO" id="GO:0031965">
    <property type="term" value="C:nuclear membrane"/>
    <property type="evidence" value="ECO:0007669"/>
    <property type="project" value="UniProtKB-UniRule"/>
</dbReference>
<keyword evidence="8 9" id="KW-0539">Nucleus</keyword>
<keyword evidence="10" id="KW-1185">Reference proteome</keyword>
<keyword evidence="5 9" id="KW-0653">Protein transport</keyword>